<feature type="transmembrane region" description="Helical" evidence="6">
    <location>
        <begin position="237"/>
        <end position="254"/>
    </location>
</feature>
<keyword evidence="3 6" id="KW-0812">Transmembrane</keyword>
<evidence type="ECO:0000256" key="5">
    <source>
        <dbReference type="ARBA" id="ARBA00023136"/>
    </source>
</evidence>
<comment type="similarity">
    <text evidence="2">Belongs to the EamA transporter family.</text>
</comment>
<evidence type="ECO:0000256" key="6">
    <source>
        <dbReference type="SAM" id="Phobius"/>
    </source>
</evidence>
<gene>
    <name evidence="8" type="ORF">GCM10017083_04560</name>
</gene>
<evidence type="ECO:0000259" key="7">
    <source>
        <dbReference type="Pfam" id="PF00892"/>
    </source>
</evidence>
<proteinExistence type="inferred from homology"/>
<evidence type="ECO:0000313" key="8">
    <source>
        <dbReference type="EMBL" id="GHD40870.1"/>
    </source>
</evidence>
<dbReference type="Proteomes" id="UP000630353">
    <property type="component" value="Unassembled WGS sequence"/>
</dbReference>
<feature type="transmembrane region" description="Helical" evidence="6">
    <location>
        <begin position="174"/>
        <end position="195"/>
    </location>
</feature>
<dbReference type="EMBL" id="BMZS01000001">
    <property type="protein sequence ID" value="GHD40870.1"/>
    <property type="molecule type" value="Genomic_DNA"/>
</dbReference>
<comment type="subcellular location">
    <subcellularLocation>
        <location evidence="1">Membrane</location>
        <topology evidence="1">Multi-pass membrane protein</topology>
    </subcellularLocation>
</comment>
<keyword evidence="5 6" id="KW-0472">Membrane</keyword>
<keyword evidence="4 6" id="KW-1133">Transmembrane helix</keyword>
<dbReference type="InterPro" id="IPR050638">
    <property type="entry name" value="AA-Vitamin_Transporters"/>
</dbReference>
<feature type="transmembrane region" description="Helical" evidence="6">
    <location>
        <begin position="28"/>
        <end position="48"/>
    </location>
</feature>
<dbReference type="PANTHER" id="PTHR32322:SF2">
    <property type="entry name" value="EAMA DOMAIN-CONTAINING PROTEIN"/>
    <property type="match status" value="1"/>
</dbReference>
<evidence type="ECO:0000313" key="9">
    <source>
        <dbReference type="Proteomes" id="UP000630353"/>
    </source>
</evidence>
<evidence type="ECO:0000256" key="3">
    <source>
        <dbReference type="ARBA" id="ARBA00022692"/>
    </source>
</evidence>
<evidence type="ECO:0000256" key="1">
    <source>
        <dbReference type="ARBA" id="ARBA00004141"/>
    </source>
</evidence>
<accession>A0A918XNI5</accession>
<reference evidence="8" key="1">
    <citation type="journal article" date="2014" name="Int. J. Syst. Evol. Microbiol.">
        <title>Complete genome sequence of Corynebacterium casei LMG S-19264T (=DSM 44701T), isolated from a smear-ripened cheese.</title>
        <authorList>
            <consortium name="US DOE Joint Genome Institute (JGI-PGF)"/>
            <person name="Walter F."/>
            <person name="Albersmeier A."/>
            <person name="Kalinowski J."/>
            <person name="Ruckert C."/>
        </authorList>
    </citation>
    <scope>NUCLEOTIDE SEQUENCE</scope>
    <source>
        <strain evidence="8">KCTC 42651</strain>
    </source>
</reference>
<dbReference type="Pfam" id="PF00892">
    <property type="entry name" value="EamA"/>
    <property type="match status" value="1"/>
</dbReference>
<feature type="transmembrane region" description="Helical" evidence="6">
    <location>
        <begin position="60"/>
        <end position="78"/>
    </location>
</feature>
<feature type="transmembrane region" description="Helical" evidence="6">
    <location>
        <begin position="111"/>
        <end position="129"/>
    </location>
</feature>
<feature type="domain" description="EamA" evidence="7">
    <location>
        <begin position="2"/>
        <end position="128"/>
    </location>
</feature>
<comment type="caution">
    <text evidence="8">The sequence shown here is derived from an EMBL/GenBank/DDBJ whole genome shotgun (WGS) entry which is preliminary data.</text>
</comment>
<reference evidence="8" key="2">
    <citation type="submission" date="2020-09" db="EMBL/GenBank/DDBJ databases">
        <authorList>
            <person name="Sun Q."/>
            <person name="Kim S."/>
        </authorList>
    </citation>
    <scope>NUCLEOTIDE SEQUENCE</scope>
    <source>
        <strain evidence="8">KCTC 42651</strain>
    </source>
</reference>
<dbReference type="PANTHER" id="PTHR32322">
    <property type="entry name" value="INNER MEMBRANE TRANSPORTER"/>
    <property type="match status" value="1"/>
</dbReference>
<dbReference type="GO" id="GO:0016020">
    <property type="term" value="C:membrane"/>
    <property type="evidence" value="ECO:0007669"/>
    <property type="project" value="UniProtKB-SubCell"/>
</dbReference>
<dbReference type="AlphaFoldDB" id="A0A918XNI5"/>
<dbReference type="SUPFAM" id="SSF103481">
    <property type="entry name" value="Multidrug resistance efflux transporter EmrE"/>
    <property type="match status" value="1"/>
</dbReference>
<keyword evidence="9" id="KW-1185">Reference proteome</keyword>
<feature type="transmembrane region" description="Helical" evidence="6">
    <location>
        <begin position="260"/>
        <end position="281"/>
    </location>
</feature>
<name>A0A918XNI5_9PROT</name>
<evidence type="ECO:0000256" key="4">
    <source>
        <dbReference type="ARBA" id="ARBA00022989"/>
    </source>
</evidence>
<protein>
    <recommendedName>
        <fullName evidence="7">EamA domain-containing protein</fullName>
    </recommendedName>
</protein>
<dbReference type="InterPro" id="IPR037185">
    <property type="entry name" value="EmrE-like"/>
</dbReference>
<feature type="transmembrane region" description="Helical" evidence="6">
    <location>
        <begin position="141"/>
        <end position="162"/>
    </location>
</feature>
<sequence length="284" mass="29736">MLLFATLISGSFSLGGMAAPFIDPGALTAARFAIAALVLGALAVATGALRRHDLAAPWRYPVVGGLLAAYFVLMFEGLRLATPVSMAAVFTMTPLMTAGLARVIVGQRASAPVMAALLLAAVGALWVIFRADLDRLLAVDIGPGEALFLVGCFCHALFIPLVRRFSRGETGVAFTFWTVVAASLMTGVWAAPALVGTAWPALPAIVWITLFYLAIGTSAVTLFLMRYAALRLPSAKVMAYGYLIPSLVAVEEGLLGHGWIAAPVLPGVAATVAALVWLVALRDR</sequence>
<feature type="transmembrane region" description="Helical" evidence="6">
    <location>
        <begin position="84"/>
        <end position="104"/>
    </location>
</feature>
<organism evidence="8 9">
    <name type="scientific">Thalassobaculum fulvum</name>
    <dbReference type="NCBI Taxonomy" id="1633335"/>
    <lineage>
        <taxon>Bacteria</taxon>
        <taxon>Pseudomonadati</taxon>
        <taxon>Pseudomonadota</taxon>
        <taxon>Alphaproteobacteria</taxon>
        <taxon>Rhodospirillales</taxon>
        <taxon>Thalassobaculaceae</taxon>
        <taxon>Thalassobaculum</taxon>
    </lineage>
</organism>
<evidence type="ECO:0000256" key="2">
    <source>
        <dbReference type="ARBA" id="ARBA00007362"/>
    </source>
</evidence>
<feature type="transmembrane region" description="Helical" evidence="6">
    <location>
        <begin position="201"/>
        <end position="225"/>
    </location>
</feature>
<dbReference type="InterPro" id="IPR000620">
    <property type="entry name" value="EamA_dom"/>
</dbReference>